<dbReference type="SUPFAM" id="SSF55060">
    <property type="entry name" value="GHMP Kinase, C-terminal domain"/>
    <property type="match status" value="1"/>
</dbReference>
<comment type="caution">
    <text evidence="13">The sequence shown here is derived from an EMBL/GenBank/DDBJ whole genome shotgun (WGS) entry which is preliminary data.</text>
</comment>
<name>A0A1A9RHG8_EIKCO</name>
<dbReference type="InterPro" id="IPR036554">
    <property type="entry name" value="GHMP_kinase_C_sf"/>
</dbReference>
<proteinExistence type="inferred from homology"/>
<evidence type="ECO:0000313" key="13">
    <source>
        <dbReference type="EMBL" id="OAM17453.1"/>
    </source>
</evidence>
<evidence type="ECO:0000256" key="9">
    <source>
        <dbReference type="ARBA" id="ARBA00032554"/>
    </source>
</evidence>
<keyword evidence="6 10" id="KW-0418">Kinase</keyword>
<feature type="binding site" evidence="10">
    <location>
        <begin position="99"/>
        <end position="109"/>
    </location>
    <ligand>
        <name>ATP</name>
        <dbReference type="ChEBI" id="CHEBI:30616"/>
    </ligand>
</feature>
<feature type="active site" evidence="10">
    <location>
        <position position="16"/>
    </location>
</feature>
<dbReference type="Pfam" id="PF00288">
    <property type="entry name" value="GHMP_kinases_N"/>
    <property type="match status" value="1"/>
</dbReference>
<evidence type="ECO:0000256" key="3">
    <source>
        <dbReference type="ARBA" id="ARBA00017473"/>
    </source>
</evidence>
<keyword evidence="7 10" id="KW-0067">ATP-binding</keyword>
<keyword evidence="5 10" id="KW-0547">Nucleotide-binding</keyword>
<evidence type="ECO:0000259" key="11">
    <source>
        <dbReference type="Pfam" id="PF00288"/>
    </source>
</evidence>
<feature type="domain" description="GHMP kinase C-terminal" evidence="12">
    <location>
        <begin position="209"/>
        <end position="266"/>
    </location>
</feature>
<evidence type="ECO:0000256" key="2">
    <source>
        <dbReference type="ARBA" id="ARBA00012052"/>
    </source>
</evidence>
<evidence type="ECO:0000256" key="6">
    <source>
        <dbReference type="ARBA" id="ARBA00022777"/>
    </source>
</evidence>
<reference evidence="14" key="1">
    <citation type="submission" date="2016-05" db="EMBL/GenBank/DDBJ databases">
        <title>Draft genome of Corynebacterium afermentans subsp. afermentans LCDC 88199T.</title>
        <authorList>
            <person name="Bernier A.-M."/>
            <person name="Bernard K."/>
        </authorList>
    </citation>
    <scope>NUCLEOTIDE SEQUENCE [LARGE SCALE GENOMIC DNA]</scope>
    <source>
        <strain evidence="14">NML01-0328</strain>
    </source>
</reference>
<sequence length="292" mass="31843">MMQPHPAARAFPAPAKLNLDLRIIGRRADGYHLLESIFCLIDLCDTIWLLPREDGQIILHNPAGGIPPEQDLSHRAARLLQQFSGSPNGVEIWLDKHIPSGGGLGGGSSDAATVLLALNHLWHTAVPPETLRALGLKLGADVPFFLFGQSAFVQGIGEILSPLAVPEQWYVVVRPDVHVATPKIFAHPDLTRNSPPCTQPGFAQLQPFRNDMQAVVLAEYPPVAAAFRLLQDYGTPQLTGSGACLFVACATQGEAEYIYSRLPENLVTWCVRSLDRHPLQTILGNNKNIRHA</sequence>
<dbReference type="PIRSF" id="PIRSF010376">
    <property type="entry name" value="IspE"/>
    <property type="match status" value="1"/>
</dbReference>
<evidence type="ECO:0000313" key="14">
    <source>
        <dbReference type="Proteomes" id="UP000078003"/>
    </source>
</evidence>
<dbReference type="AlphaFoldDB" id="A0A1A9RHG8"/>
<dbReference type="Pfam" id="PF08544">
    <property type="entry name" value="GHMP_kinases_C"/>
    <property type="match status" value="1"/>
</dbReference>
<dbReference type="GO" id="GO:0005524">
    <property type="term" value="F:ATP binding"/>
    <property type="evidence" value="ECO:0007669"/>
    <property type="project" value="UniProtKB-UniRule"/>
</dbReference>
<dbReference type="EMBL" id="LXSF01000002">
    <property type="protein sequence ID" value="OAM17453.1"/>
    <property type="molecule type" value="Genomic_DNA"/>
</dbReference>
<dbReference type="GO" id="GO:0016114">
    <property type="term" value="P:terpenoid biosynthetic process"/>
    <property type="evidence" value="ECO:0007669"/>
    <property type="project" value="UniProtKB-UniRule"/>
</dbReference>
<dbReference type="PANTHER" id="PTHR43527">
    <property type="entry name" value="4-DIPHOSPHOCYTIDYL-2-C-METHYL-D-ERYTHRITOL KINASE, CHLOROPLASTIC"/>
    <property type="match status" value="1"/>
</dbReference>
<dbReference type="InterPro" id="IPR004424">
    <property type="entry name" value="IspE"/>
</dbReference>
<comment type="catalytic activity">
    <reaction evidence="10">
        <text>4-CDP-2-C-methyl-D-erythritol + ATP = 4-CDP-2-C-methyl-D-erythritol 2-phosphate + ADP + H(+)</text>
        <dbReference type="Rhea" id="RHEA:18437"/>
        <dbReference type="ChEBI" id="CHEBI:15378"/>
        <dbReference type="ChEBI" id="CHEBI:30616"/>
        <dbReference type="ChEBI" id="CHEBI:57823"/>
        <dbReference type="ChEBI" id="CHEBI:57919"/>
        <dbReference type="ChEBI" id="CHEBI:456216"/>
        <dbReference type="EC" id="2.7.1.148"/>
    </reaction>
</comment>
<dbReference type="InterPro" id="IPR014721">
    <property type="entry name" value="Ribsml_uS5_D2-typ_fold_subgr"/>
</dbReference>
<dbReference type="InterPro" id="IPR006204">
    <property type="entry name" value="GHMP_kinase_N_dom"/>
</dbReference>
<evidence type="ECO:0000256" key="1">
    <source>
        <dbReference type="ARBA" id="ARBA00009684"/>
    </source>
</evidence>
<dbReference type="EC" id="2.7.1.148" evidence="2 10"/>
<dbReference type="UniPathway" id="UPA00056">
    <property type="reaction ID" value="UER00094"/>
</dbReference>
<dbReference type="PANTHER" id="PTHR43527:SF2">
    <property type="entry name" value="4-DIPHOSPHOCYTIDYL-2-C-METHYL-D-ERYTHRITOL KINASE, CHLOROPLASTIC"/>
    <property type="match status" value="1"/>
</dbReference>
<dbReference type="NCBIfam" id="TIGR00154">
    <property type="entry name" value="ispE"/>
    <property type="match status" value="1"/>
</dbReference>
<comment type="function">
    <text evidence="10">Catalyzes the phosphorylation of the position 2 hydroxy group of 4-diphosphocytidyl-2C-methyl-D-erythritol.</text>
</comment>
<comment type="similarity">
    <text evidence="1 10">Belongs to the GHMP kinase family. IspE subfamily.</text>
</comment>
<dbReference type="Proteomes" id="UP000078003">
    <property type="component" value="Unassembled WGS sequence"/>
</dbReference>
<evidence type="ECO:0000256" key="10">
    <source>
        <dbReference type="HAMAP-Rule" id="MF_00061"/>
    </source>
</evidence>
<accession>A0A1A9RHG8</accession>
<organism evidence="13 14">
    <name type="scientific">Eikenella corrodens</name>
    <dbReference type="NCBI Taxonomy" id="539"/>
    <lineage>
        <taxon>Bacteria</taxon>
        <taxon>Pseudomonadati</taxon>
        <taxon>Pseudomonadota</taxon>
        <taxon>Betaproteobacteria</taxon>
        <taxon>Neisseriales</taxon>
        <taxon>Neisseriaceae</taxon>
        <taxon>Eikenella</taxon>
    </lineage>
</organism>
<evidence type="ECO:0000256" key="8">
    <source>
        <dbReference type="ARBA" id="ARBA00023229"/>
    </source>
</evidence>
<evidence type="ECO:0000256" key="5">
    <source>
        <dbReference type="ARBA" id="ARBA00022741"/>
    </source>
</evidence>
<dbReference type="Gene3D" id="3.30.70.890">
    <property type="entry name" value="GHMP kinase, C-terminal domain"/>
    <property type="match status" value="1"/>
</dbReference>
<feature type="domain" description="GHMP kinase N-terminal" evidence="11">
    <location>
        <begin position="74"/>
        <end position="149"/>
    </location>
</feature>
<keyword evidence="8 10" id="KW-0414">Isoprene biosynthesis</keyword>
<dbReference type="RefSeq" id="WP_064104218.1">
    <property type="nucleotide sequence ID" value="NZ_LXSF01000002.1"/>
</dbReference>
<evidence type="ECO:0000256" key="7">
    <source>
        <dbReference type="ARBA" id="ARBA00022840"/>
    </source>
</evidence>
<feature type="active site" evidence="10">
    <location>
        <position position="141"/>
    </location>
</feature>
<dbReference type="InterPro" id="IPR020568">
    <property type="entry name" value="Ribosomal_Su5_D2-typ_SF"/>
</dbReference>
<dbReference type="InterPro" id="IPR013750">
    <property type="entry name" value="GHMP_kinase_C_dom"/>
</dbReference>
<protein>
    <recommendedName>
        <fullName evidence="3 10">4-diphosphocytidyl-2-C-methyl-D-erythritol kinase</fullName>
        <shortName evidence="10">CMK</shortName>
        <ecNumber evidence="2 10">2.7.1.148</ecNumber>
    </recommendedName>
    <alternativeName>
        <fullName evidence="9 10">4-(cytidine-5'-diphospho)-2-C-methyl-D-erythritol kinase</fullName>
    </alternativeName>
</protein>
<keyword evidence="4 10" id="KW-0808">Transferase</keyword>
<evidence type="ECO:0000256" key="4">
    <source>
        <dbReference type="ARBA" id="ARBA00022679"/>
    </source>
</evidence>
<gene>
    <name evidence="10" type="primary">ispE</name>
    <name evidence="13" type="ORF">A7P85_03680</name>
</gene>
<dbReference type="GO" id="GO:0050515">
    <property type="term" value="F:4-(cytidine 5'-diphospho)-2-C-methyl-D-erythritol kinase activity"/>
    <property type="evidence" value="ECO:0007669"/>
    <property type="project" value="UniProtKB-UniRule"/>
</dbReference>
<comment type="pathway">
    <text evidence="10">Isoprenoid biosynthesis; isopentenyl diphosphate biosynthesis via DXP pathway; isopentenyl diphosphate from 1-deoxy-D-xylulose 5-phosphate: step 3/6.</text>
</comment>
<dbReference type="Gene3D" id="3.30.230.10">
    <property type="match status" value="1"/>
</dbReference>
<dbReference type="HAMAP" id="MF_00061">
    <property type="entry name" value="IspE"/>
    <property type="match status" value="1"/>
</dbReference>
<evidence type="ECO:0000259" key="12">
    <source>
        <dbReference type="Pfam" id="PF08544"/>
    </source>
</evidence>
<dbReference type="SUPFAM" id="SSF54211">
    <property type="entry name" value="Ribosomal protein S5 domain 2-like"/>
    <property type="match status" value="1"/>
</dbReference>
<dbReference type="GO" id="GO:0019288">
    <property type="term" value="P:isopentenyl diphosphate biosynthetic process, methylerythritol 4-phosphate pathway"/>
    <property type="evidence" value="ECO:0007669"/>
    <property type="project" value="UniProtKB-UniRule"/>
</dbReference>